<accession>Q3A5U6</accession>
<reference evidence="6" key="1">
    <citation type="submission" date="2005-10" db="EMBL/GenBank/DDBJ databases">
        <title>Complete sequence of Pelobacter carbinolicus DSM 2380.</title>
        <authorList>
            <person name="Copeland A."/>
            <person name="Lucas S."/>
            <person name="Lapidus A."/>
            <person name="Barry K."/>
            <person name="Detter J.C."/>
            <person name="Glavina T."/>
            <person name="Hammon N."/>
            <person name="Israni S."/>
            <person name="Pitluck S."/>
            <person name="Chertkov O."/>
            <person name="Schmutz J."/>
            <person name="Larimer F."/>
            <person name="Land M."/>
            <person name="Kyrpides N."/>
            <person name="Ivanova N."/>
            <person name="Richardson P."/>
        </authorList>
    </citation>
    <scope>NUCLEOTIDE SEQUENCE [LARGE SCALE GENOMIC DNA]</scope>
    <source>
        <strain evidence="6">DSM 2380 / NBRC 103641 / GraBd1</strain>
    </source>
</reference>
<dbReference type="InterPro" id="IPR000160">
    <property type="entry name" value="GGDEF_dom"/>
</dbReference>
<organism evidence="5 6">
    <name type="scientific">Syntrophotalea carbinolica (strain DSM 2380 / NBRC 103641 / GraBd1)</name>
    <name type="common">Pelobacter carbinolicus</name>
    <dbReference type="NCBI Taxonomy" id="338963"/>
    <lineage>
        <taxon>Bacteria</taxon>
        <taxon>Pseudomonadati</taxon>
        <taxon>Thermodesulfobacteriota</taxon>
        <taxon>Desulfuromonadia</taxon>
        <taxon>Desulfuromonadales</taxon>
        <taxon>Syntrophotaleaceae</taxon>
        <taxon>Syntrophotalea</taxon>
    </lineage>
</organism>
<dbReference type="GO" id="GO:0000160">
    <property type="term" value="P:phosphorelay signal transduction system"/>
    <property type="evidence" value="ECO:0007669"/>
    <property type="project" value="InterPro"/>
</dbReference>
<dbReference type="InterPro" id="IPR035919">
    <property type="entry name" value="EAL_sf"/>
</dbReference>
<feature type="domain" description="GGDEF" evidence="4">
    <location>
        <begin position="205"/>
        <end position="347"/>
    </location>
</feature>
<keyword evidence="1" id="KW-0597">Phosphoprotein</keyword>
<dbReference type="Gene3D" id="3.40.50.2300">
    <property type="match status" value="1"/>
</dbReference>
<dbReference type="KEGG" id="pca:Pcar_1010"/>
<dbReference type="InterPro" id="IPR043128">
    <property type="entry name" value="Rev_trsase/Diguanyl_cyclase"/>
</dbReference>
<feature type="domain" description="EAL" evidence="3">
    <location>
        <begin position="356"/>
        <end position="610"/>
    </location>
</feature>
<dbReference type="STRING" id="338963.Pcar_1010"/>
<dbReference type="eggNOG" id="COG5001">
    <property type="taxonomic scope" value="Bacteria"/>
</dbReference>
<dbReference type="InterPro" id="IPR001633">
    <property type="entry name" value="EAL_dom"/>
</dbReference>
<dbReference type="Gene3D" id="3.20.20.450">
    <property type="entry name" value="EAL domain"/>
    <property type="match status" value="1"/>
</dbReference>
<dbReference type="InterPro" id="IPR001789">
    <property type="entry name" value="Sig_transdc_resp-reg_receiver"/>
</dbReference>
<evidence type="ECO:0000313" key="5">
    <source>
        <dbReference type="EMBL" id="ABA88261.1"/>
    </source>
</evidence>
<dbReference type="Gene3D" id="3.30.70.270">
    <property type="match status" value="1"/>
</dbReference>
<evidence type="ECO:0000313" key="6">
    <source>
        <dbReference type="Proteomes" id="UP000002534"/>
    </source>
</evidence>
<name>Q3A5U6_SYNC1</name>
<dbReference type="CDD" id="cd01949">
    <property type="entry name" value="GGDEF"/>
    <property type="match status" value="1"/>
</dbReference>
<dbReference type="HOGENOM" id="CLU_000445_70_50_7"/>
<dbReference type="PROSITE" id="PS50887">
    <property type="entry name" value="GGDEF"/>
    <property type="match status" value="1"/>
</dbReference>
<dbReference type="Proteomes" id="UP000002534">
    <property type="component" value="Chromosome"/>
</dbReference>
<keyword evidence="6" id="KW-1185">Reference proteome</keyword>
<dbReference type="Pfam" id="PF00990">
    <property type="entry name" value="GGDEF"/>
    <property type="match status" value="1"/>
</dbReference>
<proteinExistence type="predicted"/>
<evidence type="ECO:0000259" key="4">
    <source>
        <dbReference type="PROSITE" id="PS50887"/>
    </source>
</evidence>
<gene>
    <name evidence="5" type="ordered locus">Pcar_1010</name>
</gene>
<dbReference type="InterPro" id="IPR052155">
    <property type="entry name" value="Biofilm_reg_signaling"/>
</dbReference>
<evidence type="ECO:0000256" key="1">
    <source>
        <dbReference type="PROSITE-ProRule" id="PRU00169"/>
    </source>
</evidence>
<dbReference type="SMART" id="SM00267">
    <property type="entry name" value="GGDEF"/>
    <property type="match status" value="1"/>
</dbReference>
<dbReference type="SMART" id="SM00052">
    <property type="entry name" value="EAL"/>
    <property type="match status" value="1"/>
</dbReference>
<dbReference type="Pfam" id="PF00563">
    <property type="entry name" value="EAL"/>
    <property type="match status" value="1"/>
</dbReference>
<dbReference type="NCBIfam" id="TIGR00254">
    <property type="entry name" value="GGDEF"/>
    <property type="match status" value="1"/>
</dbReference>
<dbReference type="AlphaFoldDB" id="Q3A5U6"/>
<dbReference type="PROSITE" id="PS50110">
    <property type="entry name" value="RESPONSE_REGULATORY"/>
    <property type="match status" value="1"/>
</dbReference>
<feature type="modified residue" description="4-aspartylphosphate" evidence="1">
    <location>
        <position position="89"/>
    </location>
</feature>
<dbReference type="SUPFAM" id="SSF55073">
    <property type="entry name" value="Nucleotide cyclase"/>
    <property type="match status" value="1"/>
</dbReference>
<protein>
    <submittedName>
        <fullName evidence="5">Response receiver-modulated diguanylate cyclase/phosphodiesterase</fullName>
    </submittedName>
</protein>
<dbReference type="PANTHER" id="PTHR44757:SF2">
    <property type="entry name" value="BIOFILM ARCHITECTURE MAINTENANCE PROTEIN MBAA"/>
    <property type="match status" value="1"/>
</dbReference>
<dbReference type="InterPro" id="IPR029787">
    <property type="entry name" value="Nucleotide_cyclase"/>
</dbReference>
<reference evidence="5 6" key="2">
    <citation type="journal article" date="2012" name="BMC Genomics">
        <title>The genome of Pelobacter carbinolicus reveals surprising metabolic capabilities and physiological features.</title>
        <authorList>
            <person name="Aklujkar M."/>
            <person name="Haveman S.A."/>
            <person name="Didonato R.Jr."/>
            <person name="Chertkov O."/>
            <person name="Han C.S."/>
            <person name="Land M.L."/>
            <person name="Brown P."/>
            <person name="Lovley D.R."/>
        </authorList>
    </citation>
    <scope>NUCLEOTIDE SEQUENCE [LARGE SCALE GENOMIC DNA]</scope>
    <source>
        <strain evidence="6">DSM 2380 / NBRC 103641 / GraBd1</strain>
    </source>
</reference>
<evidence type="ECO:0000259" key="3">
    <source>
        <dbReference type="PROSITE" id="PS50883"/>
    </source>
</evidence>
<dbReference type="SUPFAM" id="SSF52172">
    <property type="entry name" value="CheY-like"/>
    <property type="match status" value="1"/>
</dbReference>
<sequence>MHQEPIMTPRILIVDDNQSIHDDFKKILTKKNAADTALDDLEAALFGDSNQSFSAPDYIIDFACQGQEALAMVEQAESEEAPYSLAFVDGRMPPGWDGIETIVHLWKASPELQIVLCTAYADYTWDEIQHKLGDTDSLVILKKPFDIAEVLQLAHTMTRKWELNRQIQGRLHRLAYFDNLTGLPNRTQFLESLNKTLAIAQRKQKQAALLFIDLNDFKRINDTLGHSMGDKLLEIVAKRLAGCIRESDLLGSTCEGSKTARLGGDEFTVLLPEVESEQFVATVAKRIFHCLTRPADLDKHQVMVTPSIGIALFPNDGKDAETLMKCADMAMYFAKNREPENYRFYQESMNTEALKRLAIETQLRHALQRQELSLVYQPQFDLNTGAVSGLEALLRWDNQELGQIPPKEFILIAEETGIIYDLGHWVMCTACNQVKTWHNMDIELPRISVNVSPKEFIHPDFLSNVKTALDESGLEPGGLQIEITETLLMEHYEGTAKILEELSRMGVQIAIDDFGKGYSSLNRLHTLTIDCLKIDRSFVNGISVGFKEQSVIKAIISMASAMNLKVIAEGVETENQFTFLKDKHCQEAQGYRLSLPLTTEQAEYFLRKTKTSEISTYPGQYPPGLPCS</sequence>
<evidence type="ECO:0000259" key="2">
    <source>
        <dbReference type="PROSITE" id="PS50110"/>
    </source>
</evidence>
<dbReference type="CDD" id="cd01948">
    <property type="entry name" value="EAL"/>
    <property type="match status" value="1"/>
</dbReference>
<dbReference type="EMBL" id="CP000142">
    <property type="protein sequence ID" value="ABA88261.1"/>
    <property type="molecule type" value="Genomic_DNA"/>
</dbReference>
<dbReference type="PROSITE" id="PS50883">
    <property type="entry name" value="EAL"/>
    <property type="match status" value="1"/>
</dbReference>
<dbReference type="SUPFAM" id="SSF141868">
    <property type="entry name" value="EAL domain-like"/>
    <property type="match status" value="1"/>
</dbReference>
<dbReference type="InterPro" id="IPR011006">
    <property type="entry name" value="CheY-like_superfamily"/>
</dbReference>
<dbReference type="PANTHER" id="PTHR44757">
    <property type="entry name" value="DIGUANYLATE CYCLASE DGCP"/>
    <property type="match status" value="1"/>
</dbReference>
<feature type="domain" description="Response regulatory" evidence="2">
    <location>
        <begin position="10"/>
        <end position="158"/>
    </location>
</feature>